<sequence>MKILAVIPARAGSKGIPRKNLLPLGNKPLVAWSIQQALEATSIDRVVVSTDGADIAEVARQYNADVPFLRPDHLSTDTSSTEEAMIHTVEMLAKTGYSPDFVILLQPTCPIRKPGSVEQSIQTLLNTASDSIVSAKEIHPFLWQRPTDARAHYDFRNRPRRQDVAEEDGLFEENGSIYITRTEILLRDKCRLGGKIGIYQMSAIESVDIDTIDDLALAEAALRSTGML</sequence>
<accession>A0A3S0SCU8</accession>
<dbReference type="OrthoDB" id="9805604at2"/>
<organism evidence="1 2">
    <name type="scientific">Rhizobium vallis</name>
    <dbReference type="NCBI Taxonomy" id="634290"/>
    <lineage>
        <taxon>Bacteria</taxon>
        <taxon>Pseudomonadati</taxon>
        <taxon>Pseudomonadota</taxon>
        <taxon>Alphaproteobacteria</taxon>
        <taxon>Hyphomicrobiales</taxon>
        <taxon>Rhizobiaceae</taxon>
        <taxon>Rhizobium/Agrobacterium group</taxon>
        <taxon>Rhizobium</taxon>
    </lineage>
</organism>
<evidence type="ECO:0000313" key="1">
    <source>
        <dbReference type="EMBL" id="RUM26012.1"/>
    </source>
</evidence>
<dbReference type="RefSeq" id="WP_126920088.1">
    <property type="nucleotide sequence ID" value="NZ_ML133687.1"/>
</dbReference>
<dbReference type="CDD" id="cd02513">
    <property type="entry name" value="CMP-NeuAc_Synthase"/>
    <property type="match status" value="1"/>
</dbReference>
<dbReference type="InterPro" id="IPR029044">
    <property type="entry name" value="Nucleotide-diphossugar_trans"/>
</dbReference>
<dbReference type="PANTHER" id="PTHR21485">
    <property type="entry name" value="HAD SUPERFAMILY MEMBERS CMAS AND KDSC"/>
    <property type="match status" value="1"/>
</dbReference>
<dbReference type="Proteomes" id="UP000278823">
    <property type="component" value="Unassembled WGS sequence"/>
</dbReference>
<name>A0A3S0SCU8_9HYPH</name>
<dbReference type="AlphaFoldDB" id="A0A3S0SCU8"/>
<reference evidence="2" key="1">
    <citation type="submission" date="2018-11" db="EMBL/GenBank/DDBJ databases">
        <title>Rhizobium chutanense sp. nov., isolated from root nodules of Phaseolus vulgaris in China.</title>
        <authorList>
            <person name="Huo Y."/>
        </authorList>
    </citation>
    <scope>NUCLEOTIDE SEQUENCE [LARGE SCALE GENOMIC DNA]</scope>
    <source>
        <strain evidence="2">CCBAU 65647</strain>
    </source>
</reference>
<keyword evidence="1" id="KW-0548">Nucleotidyltransferase</keyword>
<dbReference type="Gene3D" id="3.90.550.10">
    <property type="entry name" value="Spore Coat Polysaccharide Biosynthesis Protein SpsA, Chain A"/>
    <property type="match status" value="1"/>
</dbReference>
<dbReference type="EMBL" id="RJTH01000002">
    <property type="protein sequence ID" value="RUM26012.1"/>
    <property type="molecule type" value="Genomic_DNA"/>
</dbReference>
<comment type="caution">
    <text evidence="1">The sequence shown here is derived from an EMBL/GenBank/DDBJ whole genome shotgun (WGS) entry which is preliminary data.</text>
</comment>
<dbReference type="Pfam" id="PF02348">
    <property type="entry name" value="CTP_transf_3"/>
    <property type="match status" value="1"/>
</dbReference>
<evidence type="ECO:0000313" key="2">
    <source>
        <dbReference type="Proteomes" id="UP000278823"/>
    </source>
</evidence>
<dbReference type="SUPFAM" id="SSF53448">
    <property type="entry name" value="Nucleotide-diphospho-sugar transferases"/>
    <property type="match status" value="1"/>
</dbReference>
<gene>
    <name evidence="1" type="ORF">EFQ99_06875</name>
</gene>
<protein>
    <submittedName>
        <fullName evidence="1">Acylneuraminate cytidylyltransferase family protein</fullName>
    </submittedName>
</protein>
<dbReference type="GO" id="GO:0008781">
    <property type="term" value="F:N-acylneuraminate cytidylyltransferase activity"/>
    <property type="evidence" value="ECO:0007669"/>
    <property type="project" value="TreeGrafter"/>
</dbReference>
<dbReference type="PANTHER" id="PTHR21485:SF3">
    <property type="entry name" value="N-ACYLNEURAMINATE CYTIDYLYLTRANSFERASE"/>
    <property type="match status" value="1"/>
</dbReference>
<keyword evidence="2" id="KW-1185">Reference proteome</keyword>
<dbReference type="InterPro" id="IPR050793">
    <property type="entry name" value="CMP-NeuNAc_synthase"/>
</dbReference>
<dbReference type="InterPro" id="IPR003329">
    <property type="entry name" value="Cytidylyl_trans"/>
</dbReference>
<proteinExistence type="predicted"/>
<keyword evidence="1" id="KW-0808">Transferase</keyword>